<proteinExistence type="predicted"/>
<protein>
    <submittedName>
        <fullName evidence="2">Uncharacterized protein</fullName>
    </submittedName>
</protein>
<dbReference type="EMBL" id="LT629971">
    <property type="protein sequence ID" value="SEH77181.1"/>
    <property type="molecule type" value="Genomic_DNA"/>
</dbReference>
<dbReference type="RefSeq" id="WP_083408580.1">
    <property type="nucleotide sequence ID" value="NZ_LT629971.1"/>
</dbReference>
<dbReference type="OrthoDB" id="5143035at2"/>
<evidence type="ECO:0000313" key="3">
    <source>
        <dbReference type="Proteomes" id="UP000182915"/>
    </source>
</evidence>
<sequence>MRSILGGWVAANPAARGGGLIAAVLLAVSGLFGGLDRAKVADRVDDVAPNSAVTVQPFTLTFKQAVALDEIEDVTTPRTPGNHLMVLLLDAENLTDASVGAYLLSPVPRAKSFMNRNVVVLDDRLSPDLVTVYDAESHIPLTQLSPGLTYRLAVVWEFGGAVPDRLPLGLAALTLRGNTISPDDLGWQNPAEAAMLTLAVNDLTSDRT</sequence>
<accession>A0A1H6KW62</accession>
<reference evidence="3" key="1">
    <citation type="submission" date="2016-10" db="EMBL/GenBank/DDBJ databases">
        <authorList>
            <person name="Varghese N."/>
            <person name="Submissions S."/>
        </authorList>
    </citation>
    <scope>NUCLEOTIDE SEQUENCE [LARGE SCALE GENOMIC DNA]</scope>
    <source>
        <strain evidence="3">DSM 45405</strain>
    </source>
</reference>
<evidence type="ECO:0000256" key="1">
    <source>
        <dbReference type="SAM" id="Phobius"/>
    </source>
</evidence>
<dbReference type="STRING" id="370526.SAMN04489835_3938"/>
<dbReference type="Proteomes" id="UP000182915">
    <property type="component" value="Chromosome I"/>
</dbReference>
<name>A0A1H6KW62_MYCRU</name>
<feature type="transmembrane region" description="Helical" evidence="1">
    <location>
        <begin position="15"/>
        <end position="35"/>
    </location>
</feature>
<keyword evidence="1" id="KW-1133">Transmembrane helix</keyword>
<organism evidence="2 3">
    <name type="scientific">Mycolicibacterium rutilum</name>
    <name type="common">Mycobacterium rutilum</name>
    <dbReference type="NCBI Taxonomy" id="370526"/>
    <lineage>
        <taxon>Bacteria</taxon>
        <taxon>Bacillati</taxon>
        <taxon>Actinomycetota</taxon>
        <taxon>Actinomycetes</taxon>
        <taxon>Mycobacteriales</taxon>
        <taxon>Mycobacteriaceae</taxon>
        <taxon>Mycolicibacterium</taxon>
    </lineage>
</organism>
<keyword evidence="3" id="KW-1185">Reference proteome</keyword>
<evidence type="ECO:0000313" key="2">
    <source>
        <dbReference type="EMBL" id="SEH77181.1"/>
    </source>
</evidence>
<keyword evidence="1" id="KW-0472">Membrane</keyword>
<gene>
    <name evidence="2" type="ORF">SAMN04489835_3938</name>
</gene>
<dbReference type="AlphaFoldDB" id="A0A1H6KW62"/>
<keyword evidence="1" id="KW-0812">Transmembrane</keyword>